<comment type="caution">
    <text evidence="2">The sequence shown here is derived from an EMBL/GenBank/DDBJ whole genome shotgun (WGS) entry which is preliminary data.</text>
</comment>
<feature type="transmembrane region" description="Helical" evidence="1">
    <location>
        <begin position="181"/>
        <end position="200"/>
    </location>
</feature>
<dbReference type="Proteomes" id="UP001439008">
    <property type="component" value="Unassembled WGS sequence"/>
</dbReference>
<gene>
    <name evidence="2" type="ORF">MHBO_001623</name>
</gene>
<keyword evidence="1" id="KW-0812">Transmembrane</keyword>
<keyword evidence="1" id="KW-1133">Transmembrane helix</keyword>
<name>A0ABV2AJM2_9EUKA</name>
<keyword evidence="1" id="KW-0472">Membrane</keyword>
<evidence type="ECO:0000313" key="2">
    <source>
        <dbReference type="EMBL" id="MES1919871.1"/>
    </source>
</evidence>
<evidence type="ECO:0000256" key="1">
    <source>
        <dbReference type="SAM" id="Phobius"/>
    </source>
</evidence>
<sequence>QDRLIIKDSENKKIPIREVVQPGQYSVQGRKYFDLILLDQERLSITTETVQCNENGTWSPSFESLNACSEYVESNPIANLGHSELFDVCMLIYPDRVNLRKDYCWFRHPENSQILAPVFDGKNYFGEGPVIGKCLKGYTLKDSLNDFFILNCKDQVAEEVKCAKKNETSVFVEAYFLDANYATQFAFTFALSGISSSFLYKMIRKIVS</sequence>
<keyword evidence="3" id="KW-1185">Reference proteome</keyword>
<reference evidence="2 3" key="1">
    <citation type="journal article" date="2024" name="BMC Biol.">
        <title>Comparative genomics of Ascetosporea gives new insight into the evolutionary basis for animal parasitism in Rhizaria.</title>
        <authorList>
            <person name="Hiltunen Thoren M."/>
            <person name="Onut-Brannstrom I."/>
            <person name="Alfjorden A."/>
            <person name="Peckova H."/>
            <person name="Swords F."/>
            <person name="Hooper C."/>
            <person name="Holzer A.S."/>
            <person name="Bass D."/>
            <person name="Burki F."/>
        </authorList>
    </citation>
    <scope>NUCLEOTIDE SEQUENCE [LARGE SCALE GENOMIC DNA]</scope>
    <source>
        <strain evidence="2">20-A016</strain>
    </source>
</reference>
<protein>
    <submittedName>
        <fullName evidence="2">Uncharacterized protein</fullName>
    </submittedName>
</protein>
<accession>A0ABV2AJM2</accession>
<organism evidence="2 3">
    <name type="scientific">Bonamia ostreae</name>
    <dbReference type="NCBI Taxonomy" id="126728"/>
    <lineage>
        <taxon>Eukaryota</taxon>
        <taxon>Sar</taxon>
        <taxon>Rhizaria</taxon>
        <taxon>Endomyxa</taxon>
        <taxon>Ascetosporea</taxon>
        <taxon>Haplosporida</taxon>
        <taxon>Bonamia</taxon>
    </lineage>
</organism>
<evidence type="ECO:0000313" key="3">
    <source>
        <dbReference type="Proteomes" id="UP001439008"/>
    </source>
</evidence>
<feature type="non-terminal residue" evidence="2">
    <location>
        <position position="1"/>
    </location>
</feature>
<proteinExistence type="predicted"/>
<dbReference type="EMBL" id="JBDODL010000429">
    <property type="protein sequence ID" value="MES1919871.1"/>
    <property type="molecule type" value="Genomic_DNA"/>
</dbReference>